<organism evidence="1 2">
    <name type="scientific">Thalassovita gelatinovora</name>
    <name type="common">Thalassobius gelatinovorus</name>
    <dbReference type="NCBI Taxonomy" id="53501"/>
    <lineage>
        <taxon>Bacteria</taxon>
        <taxon>Pseudomonadati</taxon>
        <taxon>Pseudomonadota</taxon>
        <taxon>Alphaproteobacteria</taxon>
        <taxon>Rhodobacterales</taxon>
        <taxon>Roseobacteraceae</taxon>
        <taxon>Thalassovita</taxon>
    </lineage>
</organism>
<keyword evidence="2" id="KW-1185">Reference proteome</keyword>
<dbReference type="Proteomes" id="UP000051587">
    <property type="component" value="Unassembled WGS sequence"/>
</dbReference>
<dbReference type="AlphaFoldDB" id="A0A0P1FAJ3"/>
<accession>A0A0P1FAJ3</accession>
<evidence type="ECO:0000313" key="2">
    <source>
        <dbReference type="Proteomes" id="UP000051587"/>
    </source>
</evidence>
<reference evidence="1 2" key="1">
    <citation type="submission" date="2015-09" db="EMBL/GenBank/DDBJ databases">
        <authorList>
            <consortium name="Swine Surveillance"/>
        </authorList>
    </citation>
    <scope>NUCLEOTIDE SEQUENCE [LARGE SCALE GENOMIC DNA]</scope>
    <source>
        <strain evidence="1 2">CECT 4357</strain>
    </source>
</reference>
<evidence type="ECO:0000313" key="1">
    <source>
        <dbReference type="EMBL" id="CUH65083.1"/>
    </source>
</evidence>
<protein>
    <submittedName>
        <fullName evidence="1">Uncharacterized protein</fullName>
    </submittedName>
</protein>
<dbReference type="EMBL" id="CYSA01000015">
    <property type="protein sequence ID" value="CUH65083.1"/>
    <property type="molecule type" value="Genomic_DNA"/>
</dbReference>
<sequence length="170" mass="20050">MYSQDSGRFQCWRGSWHLYQHHVGCLWHYGVGRGGRSGRYCQYRSPLGLGTDLHEIDFALDGERQQYGDFPLFYFQSYWGRRPLRSGVYRQRDDCNSRRNGNRAAGRRCLRHRINGHRIGSDRLVGRKSGSRRKLYFRRNGNGPHPGSGDLYQHHQHLERQRYYSGCGRV</sequence>
<proteinExistence type="predicted"/>
<gene>
    <name evidence="1" type="ORF">TG4357_01677</name>
</gene>
<name>A0A0P1FAJ3_THAGE</name>